<name>A0A5C5WC09_9BACT</name>
<evidence type="ECO:0000313" key="2">
    <source>
        <dbReference type="EMBL" id="TWT48438.1"/>
    </source>
</evidence>
<gene>
    <name evidence="2" type="ORF">Pla111_02060</name>
</gene>
<organism evidence="2 3">
    <name type="scientific">Botrimarina hoheduenensis</name>
    <dbReference type="NCBI Taxonomy" id="2528000"/>
    <lineage>
        <taxon>Bacteria</taxon>
        <taxon>Pseudomonadati</taxon>
        <taxon>Planctomycetota</taxon>
        <taxon>Planctomycetia</taxon>
        <taxon>Pirellulales</taxon>
        <taxon>Lacipirellulaceae</taxon>
        <taxon>Botrimarina</taxon>
    </lineage>
</organism>
<evidence type="ECO:0000256" key="1">
    <source>
        <dbReference type="SAM" id="Phobius"/>
    </source>
</evidence>
<feature type="transmembrane region" description="Helical" evidence="1">
    <location>
        <begin position="7"/>
        <end position="30"/>
    </location>
</feature>
<dbReference type="EMBL" id="SJPH01000001">
    <property type="protein sequence ID" value="TWT48438.1"/>
    <property type="molecule type" value="Genomic_DNA"/>
</dbReference>
<dbReference type="Pfam" id="PF04341">
    <property type="entry name" value="DUF485"/>
    <property type="match status" value="1"/>
</dbReference>
<sequence>MVSPNARLGLVLFAVYVVFYTVFVMVSAFAPQTMEATPFGGVSLAITSGAALIALAMVLAAIYGVLAKNPKDSEAQP</sequence>
<dbReference type="AlphaFoldDB" id="A0A5C5WC09"/>
<comment type="caution">
    <text evidence="2">The sequence shown here is derived from an EMBL/GenBank/DDBJ whole genome shotgun (WGS) entry which is preliminary data.</text>
</comment>
<protein>
    <recommendedName>
        <fullName evidence="4">Inner membrane protein YjcH</fullName>
    </recommendedName>
</protein>
<reference evidence="2 3" key="1">
    <citation type="submission" date="2019-02" db="EMBL/GenBank/DDBJ databases">
        <title>Deep-cultivation of Planctomycetes and their phenomic and genomic characterization uncovers novel biology.</title>
        <authorList>
            <person name="Wiegand S."/>
            <person name="Jogler M."/>
            <person name="Boedeker C."/>
            <person name="Pinto D."/>
            <person name="Vollmers J."/>
            <person name="Rivas-Marin E."/>
            <person name="Kohn T."/>
            <person name="Peeters S.H."/>
            <person name="Heuer A."/>
            <person name="Rast P."/>
            <person name="Oberbeckmann S."/>
            <person name="Bunk B."/>
            <person name="Jeske O."/>
            <person name="Meyerdierks A."/>
            <person name="Storesund J.E."/>
            <person name="Kallscheuer N."/>
            <person name="Luecker S."/>
            <person name="Lage O.M."/>
            <person name="Pohl T."/>
            <person name="Merkel B.J."/>
            <person name="Hornburger P."/>
            <person name="Mueller R.-W."/>
            <person name="Bruemmer F."/>
            <person name="Labrenz M."/>
            <person name="Spormann A.M."/>
            <person name="Op Den Camp H."/>
            <person name="Overmann J."/>
            <person name="Amann R."/>
            <person name="Jetten M.S.M."/>
            <person name="Mascher T."/>
            <person name="Medema M.H."/>
            <person name="Devos D.P."/>
            <person name="Kaster A.-K."/>
            <person name="Ovreas L."/>
            <person name="Rohde M."/>
            <person name="Galperin M.Y."/>
            <person name="Jogler C."/>
        </authorList>
    </citation>
    <scope>NUCLEOTIDE SEQUENCE [LARGE SCALE GENOMIC DNA]</scope>
    <source>
        <strain evidence="2 3">Pla111</strain>
    </source>
</reference>
<keyword evidence="1" id="KW-0472">Membrane</keyword>
<dbReference type="RefSeq" id="WP_146570510.1">
    <property type="nucleotide sequence ID" value="NZ_SJPH01000001.1"/>
</dbReference>
<keyword evidence="1" id="KW-1133">Transmembrane helix</keyword>
<feature type="transmembrane region" description="Helical" evidence="1">
    <location>
        <begin position="42"/>
        <end position="66"/>
    </location>
</feature>
<proteinExistence type="predicted"/>
<dbReference type="Proteomes" id="UP000318995">
    <property type="component" value="Unassembled WGS sequence"/>
</dbReference>
<evidence type="ECO:0008006" key="4">
    <source>
        <dbReference type="Google" id="ProtNLM"/>
    </source>
</evidence>
<dbReference type="InterPro" id="IPR007436">
    <property type="entry name" value="DUF485"/>
</dbReference>
<evidence type="ECO:0000313" key="3">
    <source>
        <dbReference type="Proteomes" id="UP000318995"/>
    </source>
</evidence>
<keyword evidence="3" id="KW-1185">Reference proteome</keyword>
<accession>A0A5C5WC09</accession>
<keyword evidence="1" id="KW-0812">Transmembrane</keyword>